<proteinExistence type="predicted"/>
<gene>
    <name evidence="1" type="ORF">LITE_LOCUS25441</name>
</gene>
<evidence type="ECO:0000313" key="2">
    <source>
        <dbReference type="Proteomes" id="UP001154282"/>
    </source>
</evidence>
<name>A0AAV0LS76_9ROSI</name>
<feature type="non-terminal residue" evidence="1">
    <location>
        <position position="66"/>
    </location>
</feature>
<dbReference type="InterPro" id="IPR027443">
    <property type="entry name" value="IPNS-like_sf"/>
</dbReference>
<protein>
    <submittedName>
        <fullName evidence="1">Uncharacterized protein</fullName>
    </submittedName>
</protein>
<dbReference type="EMBL" id="CAMGYJ010000006">
    <property type="protein sequence ID" value="CAI0437382.1"/>
    <property type="molecule type" value="Genomic_DNA"/>
</dbReference>
<dbReference type="Gene3D" id="2.60.120.330">
    <property type="entry name" value="B-lactam Antibiotic, Isopenicillin N Synthase, Chain"/>
    <property type="match status" value="1"/>
</dbReference>
<dbReference type="AlphaFoldDB" id="A0AAV0LS76"/>
<dbReference type="Proteomes" id="UP001154282">
    <property type="component" value="Unassembled WGS sequence"/>
</dbReference>
<accession>A0AAV0LS76</accession>
<evidence type="ECO:0000313" key="1">
    <source>
        <dbReference type="EMBL" id="CAI0437382.1"/>
    </source>
</evidence>
<sequence>MEMLSIACFHSPKYDGEIGLAASMITEETPAVFKKVTIREFYNGLFSRQLDSKAYIDTLKIQQKEN</sequence>
<reference evidence="1" key="1">
    <citation type="submission" date="2022-08" db="EMBL/GenBank/DDBJ databases">
        <authorList>
            <person name="Gutierrez-Valencia J."/>
        </authorList>
    </citation>
    <scope>NUCLEOTIDE SEQUENCE</scope>
</reference>
<comment type="caution">
    <text evidence="1">The sequence shown here is derived from an EMBL/GenBank/DDBJ whole genome shotgun (WGS) entry which is preliminary data.</text>
</comment>
<organism evidence="1 2">
    <name type="scientific">Linum tenue</name>
    <dbReference type="NCBI Taxonomy" id="586396"/>
    <lineage>
        <taxon>Eukaryota</taxon>
        <taxon>Viridiplantae</taxon>
        <taxon>Streptophyta</taxon>
        <taxon>Embryophyta</taxon>
        <taxon>Tracheophyta</taxon>
        <taxon>Spermatophyta</taxon>
        <taxon>Magnoliopsida</taxon>
        <taxon>eudicotyledons</taxon>
        <taxon>Gunneridae</taxon>
        <taxon>Pentapetalae</taxon>
        <taxon>rosids</taxon>
        <taxon>fabids</taxon>
        <taxon>Malpighiales</taxon>
        <taxon>Linaceae</taxon>
        <taxon>Linum</taxon>
    </lineage>
</organism>
<keyword evidence="2" id="KW-1185">Reference proteome</keyword>
<dbReference type="SUPFAM" id="SSF51197">
    <property type="entry name" value="Clavaminate synthase-like"/>
    <property type="match status" value="1"/>
</dbReference>